<keyword evidence="2" id="KW-0732">Signal</keyword>
<evidence type="ECO:0000256" key="1">
    <source>
        <dbReference type="SAM" id="MobiDB-lite"/>
    </source>
</evidence>
<proteinExistence type="predicted"/>
<dbReference type="InterPro" id="IPR018711">
    <property type="entry name" value="NAGPA"/>
</dbReference>
<name>A0A4R4ZH55_9ACTN</name>
<dbReference type="OrthoDB" id="9809781at2"/>
<reference evidence="4 5" key="1">
    <citation type="submission" date="2019-03" db="EMBL/GenBank/DDBJ databases">
        <title>Draft genome sequences of novel Actinobacteria.</title>
        <authorList>
            <person name="Sahin N."/>
            <person name="Ay H."/>
            <person name="Saygin H."/>
        </authorList>
    </citation>
    <scope>NUCLEOTIDE SEQUENCE [LARGE SCALE GENOMIC DNA]</scope>
    <source>
        <strain evidence="4 5">JCM 13523</strain>
    </source>
</reference>
<evidence type="ECO:0000313" key="5">
    <source>
        <dbReference type="Proteomes" id="UP000295124"/>
    </source>
</evidence>
<evidence type="ECO:0000259" key="3">
    <source>
        <dbReference type="Pfam" id="PF09992"/>
    </source>
</evidence>
<dbReference type="RefSeq" id="WP_132171109.1">
    <property type="nucleotide sequence ID" value="NZ_SMKX01000076.1"/>
</dbReference>
<dbReference type="Proteomes" id="UP000295124">
    <property type="component" value="Unassembled WGS sequence"/>
</dbReference>
<organism evidence="4 5">
    <name type="scientific">Kribbella antibiotica</name>
    <dbReference type="NCBI Taxonomy" id="190195"/>
    <lineage>
        <taxon>Bacteria</taxon>
        <taxon>Bacillati</taxon>
        <taxon>Actinomycetota</taxon>
        <taxon>Actinomycetes</taxon>
        <taxon>Propionibacteriales</taxon>
        <taxon>Kribbellaceae</taxon>
        <taxon>Kribbella</taxon>
    </lineage>
</organism>
<dbReference type="AlphaFoldDB" id="A0A4R4ZH55"/>
<dbReference type="Pfam" id="PF09992">
    <property type="entry name" value="NAGPA"/>
    <property type="match status" value="1"/>
</dbReference>
<feature type="signal peptide" evidence="2">
    <location>
        <begin position="1"/>
        <end position="25"/>
    </location>
</feature>
<feature type="region of interest" description="Disordered" evidence="1">
    <location>
        <begin position="23"/>
        <end position="71"/>
    </location>
</feature>
<accession>A0A4R4ZH55</accession>
<protein>
    <submittedName>
        <fullName evidence="4">Phosphodiester glycosidase family protein</fullName>
    </submittedName>
</protein>
<keyword evidence="5" id="KW-1185">Reference proteome</keyword>
<comment type="caution">
    <text evidence="4">The sequence shown here is derived from an EMBL/GenBank/DDBJ whole genome shotgun (WGS) entry which is preliminary data.</text>
</comment>
<gene>
    <name evidence="4" type="ORF">E1263_24060</name>
</gene>
<sequence length="453" mass="46623">MSAHFVKRGLAVAATLTILVTPAFGATGDDPGSSGYRSDPASPGYRNTPGKSADPTPSAPRADGTLPIGDADLTETRTDQALAPGVTLTTIVRGTEPADPDEIGTTTRGPWVVNAVTIDPTLAPGRLATTYGPDLARVEKTSQLVKSAGAVVGTNASFFTFTANPTYPGEPVGLGISDGQLISEPTTSATEMDLLIDARSNQMSVQKVRWTGQIRNRDTAATLPLEFVNHPPVIPAACADLVDQTTCTAAGDVVLFTPHFATKTPSGHGIEVVFDRLGCVVRTSTTRGSTITVSQFALQATGKDTNALLALTAAGGCVDRSHVLTNDLGTPIALHRGLYGVVGRYRLTQGGAVVVPPGSGSFFARNPRTIAGTTADGKLMLATIDGRQTTSVGTTLAETGAVAQALGMTESVNLDGGGSTAMARTDGTLISHPSGTNGAERYVGDAVVYYPTR</sequence>
<dbReference type="EMBL" id="SMKX01000076">
    <property type="protein sequence ID" value="TDD57376.1"/>
    <property type="molecule type" value="Genomic_DNA"/>
</dbReference>
<dbReference type="PANTHER" id="PTHR40446:SF2">
    <property type="entry name" value="N-ACETYLGLUCOSAMINE-1-PHOSPHODIESTER ALPHA-N-ACETYLGLUCOSAMINIDASE"/>
    <property type="match status" value="1"/>
</dbReference>
<dbReference type="PANTHER" id="PTHR40446">
    <property type="entry name" value="N-ACETYLGLUCOSAMINE-1-PHOSPHODIESTER ALPHA-N-ACETYLGLUCOSAMINIDASE"/>
    <property type="match status" value="1"/>
</dbReference>
<feature type="chain" id="PRO_5020228006" evidence="2">
    <location>
        <begin position="26"/>
        <end position="453"/>
    </location>
</feature>
<evidence type="ECO:0000313" key="4">
    <source>
        <dbReference type="EMBL" id="TDD57376.1"/>
    </source>
</evidence>
<evidence type="ECO:0000256" key="2">
    <source>
        <dbReference type="SAM" id="SignalP"/>
    </source>
</evidence>
<dbReference type="GO" id="GO:0016798">
    <property type="term" value="F:hydrolase activity, acting on glycosyl bonds"/>
    <property type="evidence" value="ECO:0007669"/>
    <property type="project" value="UniProtKB-KW"/>
</dbReference>
<feature type="domain" description="Phosphodiester glycosidase" evidence="3">
    <location>
        <begin position="282"/>
        <end position="448"/>
    </location>
</feature>
<keyword evidence="4" id="KW-0326">Glycosidase</keyword>
<keyword evidence="4" id="KW-0378">Hydrolase</keyword>